<name>A0ABQ1KHQ5_9GAMM</name>
<keyword evidence="2" id="KW-0285">Flavoprotein</keyword>
<reference evidence="8" key="1">
    <citation type="journal article" date="2019" name="Int. J. Syst. Evol. Microbiol.">
        <title>The Global Catalogue of Microorganisms (GCM) 10K type strain sequencing project: providing services to taxonomists for standard genome sequencing and annotation.</title>
        <authorList>
            <consortium name="The Broad Institute Genomics Platform"/>
            <consortium name="The Broad Institute Genome Sequencing Center for Infectious Disease"/>
            <person name="Wu L."/>
            <person name="Ma J."/>
        </authorList>
    </citation>
    <scope>NUCLEOTIDE SEQUENCE [LARGE SCALE GENOMIC DNA]</scope>
    <source>
        <strain evidence="8">CGMCC 1.15341</strain>
    </source>
</reference>
<evidence type="ECO:0000259" key="6">
    <source>
        <dbReference type="PROSITE" id="PS51349"/>
    </source>
</evidence>
<feature type="domain" description="FMN hydroxy acid dehydrogenase" evidence="6">
    <location>
        <begin position="12"/>
        <end position="372"/>
    </location>
</feature>
<dbReference type="Gene3D" id="3.20.20.70">
    <property type="entry name" value="Aldolase class I"/>
    <property type="match status" value="1"/>
</dbReference>
<accession>A0ABQ1KHQ5</accession>
<comment type="similarity">
    <text evidence="5">Belongs to the FMN-dependent alpha-hydroxy acid dehydrogenase family.</text>
</comment>
<dbReference type="InterPro" id="IPR013785">
    <property type="entry name" value="Aldolase_TIM"/>
</dbReference>
<evidence type="ECO:0000256" key="5">
    <source>
        <dbReference type="ARBA" id="ARBA00024042"/>
    </source>
</evidence>
<dbReference type="EMBL" id="BMIJ01000004">
    <property type="protein sequence ID" value="GGB96682.1"/>
    <property type="molecule type" value="Genomic_DNA"/>
</dbReference>
<dbReference type="PANTHER" id="PTHR10578:SF107">
    <property type="entry name" value="2-HYDROXYACID OXIDASE 1"/>
    <property type="match status" value="1"/>
</dbReference>
<dbReference type="CDD" id="cd02809">
    <property type="entry name" value="alpha_hydroxyacid_oxid_FMN"/>
    <property type="match status" value="1"/>
</dbReference>
<dbReference type="InterPro" id="IPR000262">
    <property type="entry name" value="FMN-dep_DH"/>
</dbReference>
<comment type="caution">
    <text evidence="7">The sequence shown here is derived from an EMBL/GenBank/DDBJ whole genome shotgun (WGS) entry which is preliminary data.</text>
</comment>
<dbReference type="Proteomes" id="UP000629025">
    <property type="component" value="Unassembled WGS sequence"/>
</dbReference>
<proteinExistence type="inferred from homology"/>
<sequence length="377" mass="40943">MSSDNMLPPLAQIPADLVSLGDYAKRATAHMPRAVYEYIVGGGADEISQRRNREMLDRLLISPRVLVDVTRGSTETRVLGEGFRHPIMLAPVAFHKLVHPEGEIATARAASVLETPMVVSTLSSVELESIARTLDSPRWFQLYFQQDREFTLSLVRRAEDAGYTCLMITVDAPLHGIRNRAQRAGFELPEGVEAVNLKQRPPLPRRVLEPSQSIVFQGMMTEAPNWEGIRWLQSHSRLPIILKGVLSTADALKAQQMGIAGLVISNHGGRALDCVPSAIEVLPAIRQAVGAEMSLLLDGAIERGTDVFKALALGADAVMVGRPQLYALAVAGAPGVAHMLRILREELEVCMALAGTPTLADIGRAALYQPAPSLFNL</sequence>
<dbReference type="Pfam" id="PF01070">
    <property type="entry name" value="FMN_dh"/>
    <property type="match status" value="1"/>
</dbReference>
<comment type="cofactor">
    <cofactor evidence="1">
        <name>FMN</name>
        <dbReference type="ChEBI" id="CHEBI:58210"/>
    </cofactor>
</comment>
<keyword evidence="8" id="KW-1185">Reference proteome</keyword>
<dbReference type="PANTHER" id="PTHR10578">
    <property type="entry name" value="S -2-HYDROXY-ACID OXIDASE-RELATED"/>
    <property type="match status" value="1"/>
</dbReference>
<evidence type="ECO:0000313" key="8">
    <source>
        <dbReference type="Proteomes" id="UP000629025"/>
    </source>
</evidence>
<dbReference type="PIRSF" id="PIRSF000138">
    <property type="entry name" value="Al-hdrx_acd_dh"/>
    <property type="match status" value="1"/>
</dbReference>
<dbReference type="PROSITE" id="PS51349">
    <property type="entry name" value="FMN_HYDROXY_ACID_DH_2"/>
    <property type="match status" value="1"/>
</dbReference>
<evidence type="ECO:0000256" key="3">
    <source>
        <dbReference type="ARBA" id="ARBA00022643"/>
    </source>
</evidence>
<keyword evidence="3" id="KW-0288">FMN</keyword>
<evidence type="ECO:0000256" key="2">
    <source>
        <dbReference type="ARBA" id="ARBA00022630"/>
    </source>
</evidence>
<evidence type="ECO:0000313" key="7">
    <source>
        <dbReference type="EMBL" id="GGB96682.1"/>
    </source>
</evidence>
<keyword evidence="4" id="KW-0560">Oxidoreductase</keyword>
<evidence type="ECO:0000256" key="4">
    <source>
        <dbReference type="ARBA" id="ARBA00023002"/>
    </source>
</evidence>
<dbReference type="RefSeq" id="WP_188748473.1">
    <property type="nucleotide sequence ID" value="NZ_BMIJ01000004.1"/>
</dbReference>
<evidence type="ECO:0000256" key="1">
    <source>
        <dbReference type="ARBA" id="ARBA00001917"/>
    </source>
</evidence>
<protein>
    <submittedName>
        <fullName evidence="7">Alpha-hydroxy-acid oxidizing enzyme</fullName>
    </submittedName>
</protein>
<organism evidence="7 8">
    <name type="scientific">Marinobacterium zhoushanense</name>
    <dbReference type="NCBI Taxonomy" id="1679163"/>
    <lineage>
        <taxon>Bacteria</taxon>
        <taxon>Pseudomonadati</taxon>
        <taxon>Pseudomonadota</taxon>
        <taxon>Gammaproteobacteria</taxon>
        <taxon>Oceanospirillales</taxon>
        <taxon>Oceanospirillaceae</taxon>
        <taxon>Marinobacterium</taxon>
    </lineage>
</organism>
<dbReference type="SUPFAM" id="SSF51395">
    <property type="entry name" value="FMN-linked oxidoreductases"/>
    <property type="match status" value="1"/>
</dbReference>
<dbReference type="InterPro" id="IPR037396">
    <property type="entry name" value="FMN_HAD"/>
</dbReference>
<dbReference type="InterPro" id="IPR012133">
    <property type="entry name" value="Alpha-hydoxy_acid_DH_FMN"/>
</dbReference>
<gene>
    <name evidence="7" type="ORF">GCM10011352_23510</name>
</gene>